<feature type="region of interest" description="Disordered" evidence="1">
    <location>
        <begin position="28"/>
        <end position="86"/>
    </location>
</feature>
<dbReference type="RefSeq" id="WP_313873115.1">
    <property type="nucleotide sequence ID" value="NZ_JAVBIK010000001.1"/>
</dbReference>
<reference evidence="3 4" key="1">
    <citation type="submission" date="2023-08" db="EMBL/GenBank/DDBJ databases">
        <title>Rhodoferax potami sp. nov. and Rhodoferax mekongensis sp. nov., isolated from the Mekong River in Thailand.</title>
        <authorList>
            <person name="Kitikhun S."/>
            <person name="Charoenyingcharoen P."/>
            <person name="Siriarchawattana P."/>
            <person name="Likhitrattanapisal S."/>
            <person name="Nilsakha T."/>
            <person name="Chanpet A."/>
            <person name="Rattanawaree P."/>
            <person name="Ingsriswang S."/>
        </authorList>
    </citation>
    <scope>NUCLEOTIDE SEQUENCE [LARGE SCALE GENOMIC DNA]</scope>
    <source>
        <strain evidence="3 4">TBRC 17660</strain>
    </source>
</reference>
<keyword evidence="4" id="KW-1185">Reference proteome</keyword>
<name>A0ABU3KHS8_9BURK</name>
<comment type="caution">
    <text evidence="3">The sequence shown here is derived from an EMBL/GenBank/DDBJ whole genome shotgun (WGS) entry which is preliminary data.</text>
</comment>
<keyword evidence="2" id="KW-0732">Signal</keyword>
<evidence type="ECO:0000256" key="2">
    <source>
        <dbReference type="SAM" id="SignalP"/>
    </source>
</evidence>
<accession>A0ABU3KHS8</accession>
<dbReference type="EMBL" id="JAVBIK010000001">
    <property type="protein sequence ID" value="MDT7517276.1"/>
    <property type="molecule type" value="Genomic_DNA"/>
</dbReference>
<feature type="chain" id="PRO_5046315103" evidence="2">
    <location>
        <begin position="22"/>
        <end position="86"/>
    </location>
</feature>
<feature type="signal peptide" evidence="2">
    <location>
        <begin position="1"/>
        <end position="21"/>
    </location>
</feature>
<organism evidence="3 4">
    <name type="scientific">Rhodoferax potami</name>
    <dbReference type="NCBI Taxonomy" id="3068338"/>
    <lineage>
        <taxon>Bacteria</taxon>
        <taxon>Pseudomonadati</taxon>
        <taxon>Pseudomonadota</taxon>
        <taxon>Betaproteobacteria</taxon>
        <taxon>Burkholderiales</taxon>
        <taxon>Comamonadaceae</taxon>
        <taxon>Rhodoferax</taxon>
    </lineage>
</organism>
<evidence type="ECO:0000256" key="1">
    <source>
        <dbReference type="SAM" id="MobiDB-lite"/>
    </source>
</evidence>
<evidence type="ECO:0000313" key="4">
    <source>
        <dbReference type="Proteomes" id="UP001321700"/>
    </source>
</evidence>
<protein>
    <submittedName>
        <fullName evidence="3">Uncharacterized protein</fullName>
    </submittedName>
</protein>
<gene>
    <name evidence="3" type="ORF">RAE19_00715</name>
</gene>
<sequence>MVRRIVWLMALAGCVSGAAVAQIPAANPAAQPLQESKPPVQSRANKRETLRAALQQTPPVAPVGTQRMTPNARDELRGQLKTQPGL</sequence>
<proteinExistence type="predicted"/>
<dbReference type="Proteomes" id="UP001321700">
    <property type="component" value="Unassembled WGS sequence"/>
</dbReference>
<evidence type="ECO:0000313" key="3">
    <source>
        <dbReference type="EMBL" id="MDT7517276.1"/>
    </source>
</evidence>